<evidence type="ECO:0000313" key="2">
    <source>
        <dbReference type="Proteomes" id="UP000622890"/>
    </source>
</evidence>
<evidence type="ECO:0000313" key="1">
    <source>
        <dbReference type="EMBL" id="MBK4733954.1"/>
    </source>
</evidence>
<keyword evidence="2" id="KW-1185">Reference proteome</keyword>
<proteinExistence type="predicted"/>
<dbReference type="Proteomes" id="UP000622890">
    <property type="component" value="Unassembled WGS sequence"/>
</dbReference>
<protein>
    <submittedName>
        <fullName evidence="1">Uncharacterized protein</fullName>
    </submittedName>
</protein>
<dbReference type="AlphaFoldDB" id="A0A934SR51"/>
<name>A0A934SR51_9BURK</name>
<accession>A0A934SR51</accession>
<organism evidence="1 2">
    <name type="scientific">Noviherbaspirillum pedocola</name>
    <dbReference type="NCBI Taxonomy" id="2801341"/>
    <lineage>
        <taxon>Bacteria</taxon>
        <taxon>Pseudomonadati</taxon>
        <taxon>Pseudomonadota</taxon>
        <taxon>Betaproteobacteria</taxon>
        <taxon>Burkholderiales</taxon>
        <taxon>Oxalobacteraceae</taxon>
        <taxon>Noviherbaspirillum</taxon>
    </lineage>
</organism>
<gene>
    <name evidence="1" type="ORF">JJB74_04955</name>
</gene>
<comment type="caution">
    <text evidence="1">The sequence shown here is derived from an EMBL/GenBank/DDBJ whole genome shotgun (WGS) entry which is preliminary data.</text>
</comment>
<reference evidence="1" key="1">
    <citation type="submission" date="2021-01" db="EMBL/GenBank/DDBJ databases">
        <title>Genome sequence of strain Noviherbaspirillum sp. DKR-6.</title>
        <authorList>
            <person name="Chaudhary D.K."/>
        </authorList>
    </citation>
    <scope>NUCLEOTIDE SEQUENCE</scope>
    <source>
        <strain evidence="1">DKR-6</strain>
    </source>
</reference>
<dbReference type="EMBL" id="JAEPBG010000001">
    <property type="protein sequence ID" value="MBK4733954.1"/>
    <property type="molecule type" value="Genomic_DNA"/>
</dbReference>
<sequence>MTTANAAVAAVATTAFYASISAVAHKAVPYLAAVAEKLFMVSLREAVPGDNAAARYNYGL</sequence>
<dbReference type="RefSeq" id="WP_200590660.1">
    <property type="nucleotide sequence ID" value="NZ_JAEPBG010000001.1"/>
</dbReference>